<evidence type="ECO:0000256" key="3">
    <source>
        <dbReference type="PROSITE-ProRule" id="PRU00285"/>
    </source>
</evidence>
<feature type="compositionally biased region" description="Polar residues" evidence="5">
    <location>
        <begin position="32"/>
        <end position="41"/>
    </location>
</feature>
<dbReference type="PROSITE" id="PS01031">
    <property type="entry name" value="SHSP"/>
    <property type="match status" value="1"/>
</dbReference>
<reference evidence="7 8" key="1">
    <citation type="submission" date="2020-04" db="EMBL/GenBank/DDBJ databases">
        <title>Plant Genome Project.</title>
        <authorList>
            <person name="Zhang R.-G."/>
        </authorList>
    </citation>
    <scope>NUCLEOTIDE SEQUENCE [LARGE SCALE GENOMIC DNA]</scope>
    <source>
        <strain evidence="7">YNK0</strain>
        <tissue evidence="7">Leaf</tissue>
    </source>
</reference>
<dbReference type="Pfam" id="PF00011">
    <property type="entry name" value="HSP20"/>
    <property type="match status" value="1"/>
</dbReference>
<dbReference type="PANTHER" id="PTHR46991:SF11">
    <property type="entry name" value="SMALL HEAT SHOCK PROTEIN HSPF"/>
    <property type="match status" value="1"/>
</dbReference>
<proteinExistence type="inferred from homology"/>
<evidence type="ECO:0000256" key="2">
    <source>
        <dbReference type="ARBA" id="ARBA00023016"/>
    </source>
</evidence>
<feature type="region of interest" description="Disordered" evidence="5">
    <location>
        <begin position="32"/>
        <end position="64"/>
    </location>
</feature>
<dbReference type="Proteomes" id="UP000655225">
    <property type="component" value="Unassembled WGS sequence"/>
</dbReference>
<protein>
    <recommendedName>
        <fullName evidence="6">SHSP domain-containing protein</fullName>
    </recommendedName>
</protein>
<name>A0A834YFS0_TETSI</name>
<evidence type="ECO:0000256" key="4">
    <source>
        <dbReference type="RuleBase" id="RU003616"/>
    </source>
</evidence>
<keyword evidence="2" id="KW-0346">Stress response</keyword>
<dbReference type="OMA" id="GWDVKEN"/>
<evidence type="ECO:0000259" key="6">
    <source>
        <dbReference type="PROSITE" id="PS01031"/>
    </source>
</evidence>
<evidence type="ECO:0000256" key="5">
    <source>
        <dbReference type="SAM" id="MobiDB-lite"/>
    </source>
</evidence>
<dbReference type="InterPro" id="IPR008978">
    <property type="entry name" value="HSP20-like_chaperone"/>
</dbReference>
<comment type="caution">
    <text evidence="7">The sequence shown here is derived from an EMBL/GenBank/DDBJ whole genome shotgun (WGS) entry which is preliminary data.</text>
</comment>
<evidence type="ECO:0000313" key="8">
    <source>
        <dbReference type="Proteomes" id="UP000655225"/>
    </source>
</evidence>
<dbReference type="Gene3D" id="2.60.40.790">
    <property type="match status" value="1"/>
</dbReference>
<dbReference type="SUPFAM" id="SSF49764">
    <property type="entry name" value="HSP20-like chaperones"/>
    <property type="match status" value="1"/>
</dbReference>
<gene>
    <name evidence="7" type="ORF">HHK36_027976</name>
</gene>
<evidence type="ECO:0000313" key="7">
    <source>
        <dbReference type="EMBL" id="KAF8380489.1"/>
    </source>
</evidence>
<feature type="domain" description="SHSP" evidence="6">
    <location>
        <begin position="109"/>
        <end position="215"/>
    </location>
</feature>
<dbReference type="InterPro" id="IPR044656">
    <property type="entry name" value="HSP14.7/HSP23.5/HSP23.6-like"/>
</dbReference>
<dbReference type="InterPro" id="IPR002068">
    <property type="entry name" value="A-crystallin/Hsp20_dom"/>
</dbReference>
<comment type="similarity">
    <text evidence="3 4">Belongs to the small heat shock protein (HSP20) family.</text>
</comment>
<organism evidence="7 8">
    <name type="scientific">Tetracentron sinense</name>
    <name type="common">Spur-leaf</name>
    <dbReference type="NCBI Taxonomy" id="13715"/>
    <lineage>
        <taxon>Eukaryota</taxon>
        <taxon>Viridiplantae</taxon>
        <taxon>Streptophyta</taxon>
        <taxon>Embryophyta</taxon>
        <taxon>Tracheophyta</taxon>
        <taxon>Spermatophyta</taxon>
        <taxon>Magnoliopsida</taxon>
        <taxon>Trochodendrales</taxon>
        <taxon>Trochodendraceae</taxon>
        <taxon>Tetracentron</taxon>
    </lineage>
</organism>
<sequence length="215" mass="24124">MASAIALRGATASNLFNKKLLNPVRYLATVPSSSRPFNTSAQKRDSDNADRSVAIDRRPEMSVSRRRESPVIPFTDVFDPFSQAWSLSQVMNLMDQFMEDPFLAASRGMGAGSRGAGWDVKEDEEALYVRMDMPGLGKEDVKVLVEQNTLVIKGEGQKESEEEESGRRYTSRLDLPQNLYKLDQIKAEMKNGVLKVVVPKVKEEERKDVVQVPIE</sequence>
<dbReference type="AlphaFoldDB" id="A0A834YFS0"/>
<dbReference type="CDD" id="cd06464">
    <property type="entry name" value="ACD_sHsps-like"/>
    <property type="match status" value="1"/>
</dbReference>
<keyword evidence="1" id="KW-0809">Transit peptide</keyword>
<feature type="compositionally biased region" description="Basic and acidic residues" evidence="5">
    <location>
        <begin position="42"/>
        <end position="64"/>
    </location>
</feature>
<keyword evidence="8" id="KW-1185">Reference proteome</keyword>
<dbReference type="EMBL" id="JABCRI010000021">
    <property type="protein sequence ID" value="KAF8380489.1"/>
    <property type="molecule type" value="Genomic_DNA"/>
</dbReference>
<accession>A0A834YFS0</accession>
<evidence type="ECO:0000256" key="1">
    <source>
        <dbReference type="ARBA" id="ARBA00022946"/>
    </source>
</evidence>
<dbReference type="PANTHER" id="PTHR46991">
    <property type="entry name" value="23.5 KDA HEAT SHOCK PROTEIN, MITOCHONDRIAL"/>
    <property type="match status" value="1"/>
</dbReference>
<dbReference type="OrthoDB" id="1431247at2759"/>